<reference evidence="2" key="1">
    <citation type="journal article" date="2014" name="Genome Biol. Evol.">
        <title>Pangenome evidence for extensive interdomain horizontal transfer affecting lineage core and shell genes in uncultured planktonic thaumarchaeota and euryarchaeota.</title>
        <authorList>
            <person name="Deschamps P."/>
            <person name="Zivanovic Y."/>
            <person name="Moreira D."/>
            <person name="Rodriguez-Valera F."/>
            <person name="Lopez-Garcia P."/>
        </authorList>
    </citation>
    <scope>NUCLEOTIDE SEQUENCE</scope>
</reference>
<dbReference type="AlphaFoldDB" id="A0A075GC05"/>
<dbReference type="EMBL" id="KF900614">
    <property type="protein sequence ID" value="AIF01169.1"/>
    <property type="molecule type" value="Genomic_DNA"/>
</dbReference>
<sequence>MGPTESFALFLACLYIGSESPRFGPSALAPVILLSSLAFLYALGPSAIGFGLAIGSGWILLNEMVERATPLR</sequence>
<proteinExistence type="predicted"/>
<protein>
    <submittedName>
        <fullName evidence="2">Uncharacterized protein</fullName>
    </submittedName>
</protein>
<evidence type="ECO:0000256" key="1">
    <source>
        <dbReference type="SAM" id="Phobius"/>
    </source>
</evidence>
<keyword evidence="1" id="KW-0812">Transmembrane</keyword>
<name>A0A075GC05_9EURY</name>
<evidence type="ECO:0000313" key="2">
    <source>
        <dbReference type="EMBL" id="AIF01169.1"/>
    </source>
</evidence>
<keyword evidence="1" id="KW-1133">Transmembrane helix</keyword>
<feature type="transmembrane region" description="Helical" evidence="1">
    <location>
        <begin position="38"/>
        <end position="61"/>
    </location>
</feature>
<keyword evidence="1" id="KW-0472">Membrane</keyword>
<accession>A0A075GC05</accession>
<organism evidence="2">
    <name type="scientific">uncultured marine group II/III euryarchaeote KM3_143_C03</name>
    <dbReference type="NCBI Taxonomy" id="1457879"/>
    <lineage>
        <taxon>Archaea</taxon>
        <taxon>Methanobacteriati</taxon>
        <taxon>Methanobacteriota</taxon>
        <taxon>environmental samples</taxon>
    </lineage>
</organism>